<dbReference type="NCBIfam" id="NF008452">
    <property type="entry name" value="PRK11303.1"/>
    <property type="match status" value="1"/>
</dbReference>
<reference evidence="7" key="2">
    <citation type="journal article" date="2019" name="Nat. Chem. Biol.">
        <title>Automated structure prediction of trans-acyltransferase polyketide synthase products.</title>
        <authorList>
            <person name="Helfrich E.J.N."/>
            <person name="Ueoka R."/>
            <person name="Dolev A."/>
            <person name="Rust M."/>
            <person name="Meoded R.A."/>
            <person name="Bhushan A."/>
            <person name="Califano G."/>
            <person name="Costa R."/>
            <person name="Gugger M."/>
            <person name="Steinbeck C."/>
            <person name="Moreno P."/>
            <person name="Piel J."/>
        </authorList>
    </citation>
    <scope>NUCLEOTIDE SEQUENCE</scope>
    <source>
        <strain evidence="7">YC6258</strain>
    </source>
</reference>
<dbReference type="KEGG" id="gsn:YC6258_03074"/>
<dbReference type="InterPro" id="IPR010982">
    <property type="entry name" value="Lambda_DNA-bd_dom_sf"/>
</dbReference>
<proteinExistence type="predicted"/>
<keyword evidence="8" id="KW-1185">Reference proteome</keyword>
<protein>
    <submittedName>
        <fullName evidence="6 7">Transcriptional regulator</fullName>
    </submittedName>
</protein>
<keyword evidence="2" id="KW-0805">Transcription regulation</keyword>
<keyword evidence="3" id="KW-0238">DNA-binding</keyword>
<keyword evidence="4" id="KW-0804">Transcription</keyword>
<dbReference type="CDD" id="cd01392">
    <property type="entry name" value="HTH_LacI"/>
    <property type="match status" value="1"/>
</dbReference>
<dbReference type="SUPFAM" id="SSF53822">
    <property type="entry name" value="Periplasmic binding protein-like I"/>
    <property type="match status" value="1"/>
</dbReference>
<dbReference type="OrthoDB" id="7055227at2"/>
<dbReference type="SMART" id="SM00354">
    <property type="entry name" value="HTH_LACI"/>
    <property type="match status" value="1"/>
</dbReference>
<dbReference type="STRING" id="1445510.YC6258_03074"/>
<dbReference type="AlphaFoldDB" id="A0A0C5V6P3"/>
<evidence type="ECO:0000256" key="3">
    <source>
        <dbReference type="ARBA" id="ARBA00023125"/>
    </source>
</evidence>
<dbReference type="HOGENOM" id="CLU_037628_6_0_6"/>
<dbReference type="EMBL" id="BK010667">
    <property type="protein sequence ID" value="DAC80085.1"/>
    <property type="molecule type" value="Genomic_DNA"/>
</dbReference>
<dbReference type="InterPro" id="IPR000843">
    <property type="entry name" value="HTH_LacI"/>
</dbReference>
<evidence type="ECO:0000313" key="6">
    <source>
        <dbReference type="EMBL" id="AJQ95110.1"/>
    </source>
</evidence>
<dbReference type="InterPro" id="IPR028082">
    <property type="entry name" value="Peripla_BP_I"/>
</dbReference>
<dbReference type="GO" id="GO:0000976">
    <property type="term" value="F:transcription cis-regulatory region binding"/>
    <property type="evidence" value="ECO:0007669"/>
    <property type="project" value="TreeGrafter"/>
</dbReference>
<dbReference type="GO" id="GO:0003700">
    <property type="term" value="F:DNA-binding transcription factor activity"/>
    <property type="evidence" value="ECO:0007669"/>
    <property type="project" value="TreeGrafter"/>
</dbReference>
<evidence type="ECO:0000256" key="1">
    <source>
        <dbReference type="ARBA" id="ARBA00022491"/>
    </source>
</evidence>
<dbReference type="PROSITE" id="PS50932">
    <property type="entry name" value="HTH_LACI_2"/>
    <property type="match status" value="1"/>
</dbReference>
<dbReference type="PANTHER" id="PTHR30146:SF45">
    <property type="entry name" value="CATABOLITE REPRESSOR_ACTIVATOR"/>
    <property type="match status" value="1"/>
</dbReference>
<evidence type="ECO:0000313" key="8">
    <source>
        <dbReference type="Proteomes" id="UP000032266"/>
    </source>
</evidence>
<evidence type="ECO:0000256" key="4">
    <source>
        <dbReference type="ARBA" id="ARBA00023163"/>
    </source>
</evidence>
<dbReference type="FunFam" id="1.10.260.40:FF:000008">
    <property type="entry name" value="Fructose repressor (Catabolite repressor/activator)"/>
    <property type="match status" value="1"/>
</dbReference>
<organism evidence="6 8">
    <name type="scientific">Gynuella sunshinyii YC6258</name>
    <dbReference type="NCBI Taxonomy" id="1445510"/>
    <lineage>
        <taxon>Bacteria</taxon>
        <taxon>Pseudomonadati</taxon>
        <taxon>Pseudomonadota</taxon>
        <taxon>Gammaproteobacteria</taxon>
        <taxon>Oceanospirillales</taxon>
        <taxon>Saccharospirillaceae</taxon>
        <taxon>Gynuella</taxon>
    </lineage>
</organism>
<sequence length="339" mass="37434">MKLEEIAKLAGVSKATVSSVLNGKATKYRISAETQARVLAIVEQYGYQPNYSAAALRRGSSNSIGFIVPDFENRSYLRIAKRLEALARSAGYQLIISSSDDNPQTELQAAKVLVARGVDALLVSSSLDNDASVYLDILKRGTPVIALDRPLPENFCNIISDDRQGAFELTRSLALDDIRHIALFGAMKDLQVSRLREQGFLDAARQSPHVRAHCFYGPHFDAETGATLLQQAQQQLGHLPDAIITTSFSLLEGVIEGLQTHPDGNQVYTDSPIQLATFGNSRLLDFLPLTVNSLPQQYELIAESAWKLAKQSIDHQYQPQQVVVNRVLRKRNILSGIEY</sequence>
<dbReference type="InterPro" id="IPR001761">
    <property type="entry name" value="Peripla_BP/Lac1_sug-bd_dom"/>
</dbReference>
<dbReference type="SUPFAM" id="SSF47413">
    <property type="entry name" value="lambda repressor-like DNA-binding domains"/>
    <property type="match status" value="1"/>
</dbReference>
<dbReference type="Proteomes" id="UP000032266">
    <property type="component" value="Chromosome"/>
</dbReference>
<dbReference type="RefSeq" id="WP_044617482.1">
    <property type="nucleotide sequence ID" value="NZ_CP007142.1"/>
</dbReference>
<accession>A0A0C5V6P3</accession>
<evidence type="ECO:0000313" key="7">
    <source>
        <dbReference type="EMBL" id="DAC80085.1"/>
    </source>
</evidence>
<evidence type="ECO:0000256" key="2">
    <source>
        <dbReference type="ARBA" id="ARBA00023015"/>
    </source>
</evidence>
<dbReference type="EMBL" id="CP007142">
    <property type="protein sequence ID" value="AJQ95110.1"/>
    <property type="molecule type" value="Genomic_DNA"/>
</dbReference>
<dbReference type="Pfam" id="PF00532">
    <property type="entry name" value="Peripla_BP_1"/>
    <property type="match status" value="1"/>
</dbReference>
<keyword evidence="1" id="KW-0678">Repressor</keyword>
<dbReference type="Gene3D" id="1.10.260.40">
    <property type="entry name" value="lambda repressor-like DNA-binding domains"/>
    <property type="match status" value="1"/>
</dbReference>
<name>A0A0C5V6P3_9GAMM</name>
<dbReference type="PROSITE" id="PS00356">
    <property type="entry name" value="HTH_LACI_1"/>
    <property type="match status" value="1"/>
</dbReference>
<dbReference type="PANTHER" id="PTHR30146">
    <property type="entry name" value="LACI-RELATED TRANSCRIPTIONAL REPRESSOR"/>
    <property type="match status" value="1"/>
</dbReference>
<feature type="domain" description="HTH lacI-type" evidence="5">
    <location>
        <begin position="1"/>
        <end position="58"/>
    </location>
</feature>
<dbReference type="Pfam" id="PF00356">
    <property type="entry name" value="LacI"/>
    <property type="match status" value="1"/>
</dbReference>
<reference evidence="6 8" key="1">
    <citation type="submission" date="2014-01" db="EMBL/GenBank/DDBJ databases">
        <title>Full genme sequencing of cellulolytic bacterium Gynuella sunshinyii YC6258T gen. nov., sp. nov.</title>
        <authorList>
            <person name="Khan H."/>
            <person name="Chung E.J."/>
            <person name="Chung Y.R."/>
        </authorList>
    </citation>
    <scope>NUCLEOTIDE SEQUENCE [LARGE SCALE GENOMIC DNA]</scope>
    <source>
        <strain evidence="6 8">YC6258</strain>
    </source>
</reference>
<evidence type="ECO:0000259" key="5">
    <source>
        <dbReference type="PROSITE" id="PS50932"/>
    </source>
</evidence>
<dbReference type="Gene3D" id="3.40.50.2300">
    <property type="match status" value="2"/>
</dbReference>
<gene>
    <name evidence="6" type="ORF">YC6258_03074</name>
</gene>